<comment type="caution">
    <text evidence="3">The sequence shown here is derived from an EMBL/GenBank/DDBJ whole genome shotgun (WGS) entry which is preliminary data.</text>
</comment>
<dbReference type="InterPro" id="IPR029058">
    <property type="entry name" value="AB_hydrolase_fold"/>
</dbReference>
<dbReference type="PANTHER" id="PTHR43433:SF1">
    <property type="entry name" value="BLL5160 PROTEIN"/>
    <property type="match status" value="1"/>
</dbReference>
<accession>A0ABR6BDA5</accession>
<gene>
    <name evidence="3" type="ORF">BC739_002052</name>
</gene>
<evidence type="ECO:0000259" key="2">
    <source>
        <dbReference type="Pfam" id="PF00561"/>
    </source>
</evidence>
<feature type="region of interest" description="Disordered" evidence="1">
    <location>
        <begin position="148"/>
        <end position="171"/>
    </location>
</feature>
<reference evidence="3 4" key="1">
    <citation type="submission" date="2020-08" db="EMBL/GenBank/DDBJ databases">
        <title>Genomic Encyclopedia of Archaeal and Bacterial Type Strains, Phase II (KMG-II): from individual species to whole genera.</title>
        <authorList>
            <person name="Goeker M."/>
        </authorList>
    </citation>
    <scope>NUCLEOTIDE SEQUENCE [LARGE SCALE GENOMIC DNA]</scope>
    <source>
        <strain evidence="3 4">DSM 43850</strain>
    </source>
</reference>
<name>A0ABR6BDA5_9PSEU</name>
<dbReference type="InterPro" id="IPR000073">
    <property type="entry name" value="AB_hydrolase_1"/>
</dbReference>
<evidence type="ECO:0000313" key="4">
    <source>
        <dbReference type="Proteomes" id="UP000517916"/>
    </source>
</evidence>
<dbReference type="InterPro" id="IPR050471">
    <property type="entry name" value="AB_hydrolase"/>
</dbReference>
<dbReference type="PANTHER" id="PTHR43433">
    <property type="entry name" value="HYDROLASE, ALPHA/BETA FOLD FAMILY PROTEIN"/>
    <property type="match status" value="1"/>
</dbReference>
<dbReference type="RefSeq" id="WP_025359576.1">
    <property type="nucleotide sequence ID" value="NZ_BAAABQ010000010.1"/>
</dbReference>
<dbReference type="Pfam" id="PF00561">
    <property type="entry name" value="Abhydrolase_1"/>
    <property type="match status" value="1"/>
</dbReference>
<dbReference type="SUPFAM" id="SSF53474">
    <property type="entry name" value="alpha/beta-Hydrolases"/>
    <property type="match status" value="1"/>
</dbReference>
<sequence length="294" mass="31807">MTHSVRTSDGAELAVRDSGGDRDTTVLLLHGWTNDHTVWDRVSELLAPHARVLRYDHRGHGRSTPGPRGSATLERAAEDLAEVITSQVPTGRLVLVGHSMGAMTMMALAELRPDLVAGRVNGAVFVSTSSGGLREETFGLPAPLVRLARRRRRPQRGGPSTGSRRTPKRPNAVRRLGSLIGVRWVAFGQSPARQDVRAAAAQLAAAHKGSLAGFQHAMNRHERTGALAGYGSVPTAVLVGQRDRLTPVRHARVIAAELPRGEFVLYHRAGHMLPYERATEVAARIVSTIRRSTV</sequence>
<organism evidence="3 4">
    <name type="scientific">Kutzneria viridogrisea</name>
    <dbReference type="NCBI Taxonomy" id="47990"/>
    <lineage>
        <taxon>Bacteria</taxon>
        <taxon>Bacillati</taxon>
        <taxon>Actinomycetota</taxon>
        <taxon>Actinomycetes</taxon>
        <taxon>Pseudonocardiales</taxon>
        <taxon>Pseudonocardiaceae</taxon>
        <taxon>Kutzneria</taxon>
    </lineage>
</organism>
<dbReference type="Proteomes" id="UP000517916">
    <property type="component" value="Unassembled WGS sequence"/>
</dbReference>
<keyword evidence="4" id="KW-1185">Reference proteome</keyword>
<feature type="domain" description="AB hydrolase-1" evidence="2">
    <location>
        <begin position="25"/>
        <end position="277"/>
    </location>
</feature>
<dbReference type="EMBL" id="JACJID010000002">
    <property type="protein sequence ID" value="MBA8924853.1"/>
    <property type="molecule type" value="Genomic_DNA"/>
</dbReference>
<evidence type="ECO:0000313" key="3">
    <source>
        <dbReference type="EMBL" id="MBA8924853.1"/>
    </source>
</evidence>
<protein>
    <submittedName>
        <fullName evidence="3">Pimeloyl-ACP methyl ester carboxylesterase</fullName>
    </submittedName>
</protein>
<proteinExistence type="predicted"/>
<dbReference type="Gene3D" id="3.40.50.1820">
    <property type="entry name" value="alpha/beta hydrolase"/>
    <property type="match status" value="1"/>
</dbReference>
<evidence type="ECO:0000256" key="1">
    <source>
        <dbReference type="SAM" id="MobiDB-lite"/>
    </source>
</evidence>